<organism evidence="1 2">
    <name type="scientific">Bacillus mycoides</name>
    <dbReference type="NCBI Taxonomy" id="1405"/>
    <lineage>
        <taxon>Bacteria</taxon>
        <taxon>Bacillati</taxon>
        <taxon>Bacillota</taxon>
        <taxon>Bacilli</taxon>
        <taxon>Bacillales</taxon>
        <taxon>Bacillaceae</taxon>
        <taxon>Bacillus</taxon>
        <taxon>Bacillus cereus group</taxon>
    </lineage>
</organism>
<dbReference type="AlphaFoldDB" id="A0A653PBV8"/>
<name>A0A653PBV8_BACMY</name>
<dbReference type="EMBL" id="CABWMC010000003">
    <property type="protein sequence ID" value="VXB27143.1"/>
    <property type="molecule type" value="Genomic_DNA"/>
</dbReference>
<reference evidence="1 2" key="1">
    <citation type="submission" date="2019-10" db="EMBL/GenBank/DDBJ databases">
        <authorList>
            <person name="Karimi E."/>
        </authorList>
    </citation>
    <scope>NUCLEOTIDE SEQUENCE [LARGE SCALE GENOMIC DNA]</scope>
    <source>
        <strain evidence="1">Bacillus sp. 71</strain>
    </source>
</reference>
<dbReference type="Proteomes" id="UP000437562">
    <property type="component" value="Unassembled WGS sequence"/>
</dbReference>
<gene>
    <name evidence="1" type="ORF">BACI71_110063</name>
</gene>
<protein>
    <submittedName>
        <fullName evidence="1">Uncharacterized protein</fullName>
    </submittedName>
</protein>
<accession>A0A653PBV8</accession>
<proteinExistence type="predicted"/>
<evidence type="ECO:0000313" key="2">
    <source>
        <dbReference type="Proteomes" id="UP000437562"/>
    </source>
</evidence>
<sequence>MLTTRELLLFSEYFMWIITRKLSYSNVKINIASRLILSL</sequence>
<evidence type="ECO:0000313" key="1">
    <source>
        <dbReference type="EMBL" id="VXB27143.1"/>
    </source>
</evidence>